<keyword evidence="5 7" id="KW-1133">Transmembrane helix</keyword>
<dbReference type="PANTHER" id="PTHR31806:SF1">
    <property type="entry name" value="PURINE-CYTOSINE PERMEASE FCY2-RELATED"/>
    <property type="match status" value="1"/>
</dbReference>
<feature type="non-terminal residue" evidence="8">
    <location>
        <position position="316"/>
    </location>
</feature>
<name>A0ABW3MFW5_9PSEU</name>
<feature type="transmembrane region" description="Helical" evidence="7">
    <location>
        <begin position="60"/>
        <end position="79"/>
    </location>
</feature>
<organism evidence="8 9">
    <name type="scientific">Kibdelosporangium lantanae</name>
    <dbReference type="NCBI Taxonomy" id="1497396"/>
    <lineage>
        <taxon>Bacteria</taxon>
        <taxon>Bacillati</taxon>
        <taxon>Actinomycetota</taxon>
        <taxon>Actinomycetes</taxon>
        <taxon>Pseudonocardiales</taxon>
        <taxon>Pseudonocardiaceae</taxon>
        <taxon>Kibdelosporangium</taxon>
    </lineage>
</organism>
<keyword evidence="4 7" id="KW-0812">Transmembrane</keyword>
<evidence type="ECO:0000256" key="7">
    <source>
        <dbReference type="SAM" id="Phobius"/>
    </source>
</evidence>
<feature type="transmembrane region" description="Helical" evidence="7">
    <location>
        <begin position="99"/>
        <end position="124"/>
    </location>
</feature>
<feature type="transmembrane region" description="Helical" evidence="7">
    <location>
        <begin position="186"/>
        <end position="210"/>
    </location>
</feature>
<dbReference type="InterPro" id="IPR026030">
    <property type="entry name" value="Pur-cyt_permease_Fcy2/21/22"/>
</dbReference>
<dbReference type="InterPro" id="IPR001248">
    <property type="entry name" value="Pur-cyt_permease"/>
</dbReference>
<dbReference type="Proteomes" id="UP001597045">
    <property type="component" value="Unassembled WGS sequence"/>
</dbReference>
<evidence type="ECO:0000256" key="2">
    <source>
        <dbReference type="ARBA" id="ARBA00008974"/>
    </source>
</evidence>
<evidence type="ECO:0000256" key="4">
    <source>
        <dbReference type="ARBA" id="ARBA00022692"/>
    </source>
</evidence>
<feature type="non-terminal residue" evidence="8">
    <location>
        <position position="1"/>
    </location>
</feature>
<sequence>GALAVSFAVIAGATIVICVYGYDVLMRVQKWLAIVGAVLAAVYFAIIIPDLDFAAESPKSTVPVLAGIVMVAAGGGLSWANSGADYSRYLPVTSSRKGVFGWTTFAGILTPLVLMLSGILLSAGDPRLAGTVAKDPFGALATLLPTWFLVPFTISVILSCVAGAVMNLYSSGLILLALGVPLRREFAVGIDGGLMVLGGIYLIFVAPTFFDPFMSFLTLFAVPSAAWTAIFVTDLLLNRRDGYAPEELYPPHARAFKPAAVLALVMSALVGWGLVTSRDPYINSLLGYWLPDSARHGSFAASNVGVFLTFLIAAGL</sequence>
<evidence type="ECO:0000313" key="9">
    <source>
        <dbReference type="Proteomes" id="UP001597045"/>
    </source>
</evidence>
<dbReference type="PANTHER" id="PTHR31806">
    <property type="entry name" value="PURINE-CYTOSINE PERMEASE FCY2-RELATED"/>
    <property type="match status" value="1"/>
</dbReference>
<dbReference type="EMBL" id="JBHTIS010002252">
    <property type="protein sequence ID" value="MFD1049560.1"/>
    <property type="molecule type" value="Genomic_DNA"/>
</dbReference>
<comment type="subcellular location">
    <subcellularLocation>
        <location evidence="1">Membrane</location>
        <topology evidence="1">Multi-pass membrane protein</topology>
    </subcellularLocation>
</comment>
<feature type="transmembrane region" description="Helical" evidence="7">
    <location>
        <begin position="295"/>
        <end position="314"/>
    </location>
</feature>
<reference evidence="9" key="1">
    <citation type="journal article" date="2019" name="Int. J. Syst. Evol. Microbiol.">
        <title>The Global Catalogue of Microorganisms (GCM) 10K type strain sequencing project: providing services to taxonomists for standard genome sequencing and annotation.</title>
        <authorList>
            <consortium name="The Broad Institute Genomics Platform"/>
            <consortium name="The Broad Institute Genome Sequencing Center for Infectious Disease"/>
            <person name="Wu L."/>
            <person name="Ma J."/>
        </authorList>
    </citation>
    <scope>NUCLEOTIDE SEQUENCE [LARGE SCALE GENOMIC DNA]</scope>
    <source>
        <strain evidence="9">JCM 31486</strain>
    </source>
</reference>
<evidence type="ECO:0000256" key="6">
    <source>
        <dbReference type="ARBA" id="ARBA00023136"/>
    </source>
</evidence>
<feature type="transmembrane region" description="Helical" evidence="7">
    <location>
        <begin position="216"/>
        <end position="237"/>
    </location>
</feature>
<dbReference type="Pfam" id="PF02133">
    <property type="entry name" value="Transp_cyt_pur"/>
    <property type="match status" value="1"/>
</dbReference>
<keyword evidence="9" id="KW-1185">Reference proteome</keyword>
<gene>
    <name evidence="8" type="ORF">ACFQ1S_30530</name>
</gene>
<evidence type="ECO:0000313" key="8">
    <source>
        <dbReference type="EMBL" id="MFD1049560.1"/>
    </source>
</evidence>
<evidence type="ECO:0000256" key="3">
    <source>
        <dbReference type="ARBA" id="ARBA00022448"/>
    </source>
</evidence>
<keyword evidence="6 7" id="KW-0472">Membrane</keyword>
<keyword evidence="3" id="KW-0813">Transport</keyword>
<protein>
    <submittedName>
        <fullName evidence="8">Purine-cytosine permease family protein</fullName>
    </submittedName>
</protein>
<evidence type="ECO:0000256" key="5">
    <source>
        <dbReference type="ARBA" id="ARBA00022989"/>
    </source>
</evidence>
<feature type="transmembrane region" description="Helical" evidence="7">
    <location>
        <begin position="144"/>
        <end position="165"/>
    </location>
</feature>
<feature type="transmembrane region" description="Helical" evidence="7">
    <location>
        <begin position="31"/>
        <end position="48"/>
    </location>
</feature>
<feature type="transmembrane region" description="Helical" evidence="7">
    <location>
        <begin position="258"/>
        <end position="275"/>
    </location>
</feature>
<comment type="similarity">
    <text evidence="2">Belongs to the purine-cytosine permease (2.A.39) family.</text>
</comment>
<comment type="caution">
    <text evidence="8">The sequence shown here is derived from an EMBL/GenBank/DDBJ whole genome shotgun (WGS) entry which is preliminary data.</text>
</comment>
<feature type="transmembrane region" description="Helical" evidence="7">
    <location>
        <begin position="6"/>
        <end position="24"/>
    </location>
</feature>
<proteinExistence type="inferred from homology"/>
<accession>A0ABW3MFW5</accession>
<dbReference type="Gene3D" id="1.10.4160.10">
    <property type="entry name" value="Hydantoin permease"/>
    <property type="match status" value="1"/>
</dbReference>
<evidence type="ECO:0000256" key="1">
    <source>
        <dbReference type="ARBA" id="ARBA00004141"/>
    </source>
</evidence>